<dbReference type="ESTHER" id="9cnid-a0a3m6tc16">
    <property type="family name" value="SERHL"/>
</dbReference>
<dbReference type="GO" id="GO:0016020">
    <property type="term" value="C:membrane"/>
    <property type="evidence" value="ECO:0007669"/>
    <property type="project" value="TreeGrafter"/>
</dbReference>
<protein>
    <recommendedName>
        <fullName evidence="3">AB hydrolase-1 domain-containing protein</fullName>
    </recommendedName>
</protein>
<dbReference type="EMBL" id="RCHS01003911">
    <property type="protein sequence ID" value="RMX38932.1"/>
    <property type="molecule type" value="Genomic_DNA"/>
</dbReference>
<proteinExistence type="inferred from homology"/>
<dbReference type="OrthoDB" id="190201at2759"/>
<accession>A0A3M6TC16</accession>
<keyword evidence="2" id="KW-0378">Hydrolase</keyword>
<dbReference type="SUPFAM" id="SSF53474">
    <property type="entry name" value="alpha/beta-Hydrolases"/>
    <property type="match status" value="1"/>
</dbReference>
<dbReference type="OMA" id="HIAARAW"/>
<evidence type="ECO:0000313" key="4">
    <source>
        <dbReference type="EMBL" id="RMX38932.1"/>
    </source>
</evidence>
<evidence type="ECO:0000259" key="3">
    <source>
        <dbReference type="Pfam" id="PF00561"/>
    </source>
</evidence>
<dbReference type="PANTHER" id="PTHR43798">
    <property type="entry name" value="MONOACYLGLYCEROL LIPASE"/>
    <property type="match status" value="1"/>
</dbReference>
<dbReference type="PANTHER" id="PTHR43798:SF14">
    <property type="entry name" value="SERINE HYDROLASE-LIKE PROTEIN DDB_G0286239"/>
    <property type="match status" value="1"/>
</dbReference>
<dbReference type="Proteomes" id="UP000275408">
    <property type="component" value="Unassembled WGS sequence"/>
</dbReference>
<gene>
    <name evidence="4" type="ORF">pdam_00016428</name>
</gene>
<evidence type="ECO:0000256" key="1">
    <source>
        <dbReference type="ARBA" id="ARBA00008645"/>
    </source>
</evidence>
<feature type="domain" description="AB hydrolase-1" evidence="3">
    <location>
        <begin position="31"/>
        <end position="130"/>
    </location>
</feature>
<dbReference type="AlphaFoldDB" id="A0A3M6TC16"/>
<evidence type="ECO:0000256" key="2">
    <source>
        <dbReference type="ARBA" id="ARBA00022801"/>
    </source>
</evidence>
<evidence type="ECO:0000313" key="5">
    <source>
        <dbReference type="Proteomes" id="UP000275408"/>
    </source>
</evidence>
<comment type="similarity">
    <text evidence="1">Belongs to the AB hydrolase superfamily.</text>
</comment>
<sequence length="308" mass="34573">MAAEFAGQETSFNVPWGVIAAKIWGPENGKPFLGLHGWLDNANAFDKLVPLLPKNIRFIAMDFAGHGMSSHRPLGIGYNNFEYVADVKKVVFQLGWKQFSIIGHSMGGYVAMLYAGCFPDEVENLILIDCGGPHPRFGNRPAEVLATYATKMASIKPANPRVYESVEKAAVRREETEDNNPYYPLSKESALSITKRGTKVTNEGVIFSHDPVVRGLFRPFISPEVSIKLILYRIKSSMLVLEGTTSKIEIEVRERPILLCQNAKFLMKKKVEGGHHFHMDNPEQTAREIKQFLMQQESQNIDLFSSKL</sequence>
<name>A0A3M6TC16_POCDA</name>
<dbReference type="Pfam" id="PF00561">
    <property type="entry name" value="Abhydrolase_1"/>
    <property type="match status" value="1"/>
</dbReference>
<dbReference type="Gene3D" id="3.40.50.1820">
    <property type="entry name" value="alpha/beta hydrolase"/>
    <property type="match status" value="1"/>
</dbReference>
<dbReference type="GO" id="GO:0016787">
    <property type="term" value="F:hydrolase activity"/>
    <property type="evidence" value="ECO:0007669"/>
    <property type="project" value="UniProtKB-KW"/>
</dbReference>
<dbReference type="STRING" id="46731.A0A3M6TC16"/>
<dbReference type="InterPro" id="IPR000073">
    <property type="entry name" value="AB_hydrolase_1"/>
</dbReference>
<dbReference type="InterPro" id="IPR050266">
    <property type="entry name" value="AB_hydrolase_sf"/>
</dbReference>
<keyword evidence="5" id="KW-1185">Reference proteome</keyword>
<comment type="caution">
    <text evidence="4">The sequence shown here is derived from an EMBL/GenBank/DDBJ whole genome shotgun (WGS) entry which is preliminary data.</text>
</comment>
<organism evidence="4 5">
    <name type="scientific">Pocillopora damicornis</name>
    <name type="common">Cauliflower coral</name>
    <name type="synonym">Millepora damicornis</name>
    <dbReference type="NCBI Taxonomy" id="46731"/>
    <lineage>
        <taxon>Eukaryota</taxon>
        <taxon>Metazoa</taxon>
        <taxon>Cnidaria</taxon>
        <taxon>Anthozoa</taxon>
        <taxon>Hexacorallia</taxon>
        <taxon>Scleractinia</taxon>
        <taxon>Astrocoeniina</taxon>
        <taxon>Pocilloporidae</taxon>
        <taxon>Pocillopora</taxon>
    </lineage>
</organism>
<dbReference type="PRINTS" id="PR00111">
    <property type="entry name" value="ABHYDROLASE"/>
</dbReference>
<reference evidence="4 5" key="1">
    <citation type="journal article" date="2018" name="Sci. Rep.">
        <title>Comparative analysis of the Pocillopora damicornis genome highlights role of immune system in coral evolution.</title>
        <authorList>
            <person name="Cunning R."/>
            <person name="Bay R.A."/>
            <person name="Gillette P."/>
            <person name="Baker A.C."/>
            <person name="Traylor-Knowles N."/>
        </authorList>
    </citation>
    <scope>NUCLEOTIDE SEQUENCE [LARGE SCALE GENOMIC DNA]</scope>
    <source>
        <strain evidence="4">RSMAS</strain>
        <tissue evidence="4">Whole animal</tissue>
    </source>
</reference>
<dbReference type="InterPro" id="IPR029058">
    <property type="entry name" value="AB_hydrolase_fold"/>
</dbReference>